<feature type="compositionally biased region" description="Basic and acidic residues" evidence="1">
    <location>
        <begin position="59"/>
        <end position="75"/>
    </location>
</feature>
<feature type="region of interest" description="Disordered" evidence="1">
    <location>
        <begin position="37"/>
        <end position="95"/>
    </location>
</feature>
<evidence type="ECO:0000256" key="1">
    <source>
        <dbReference type="SAM" id="MobiDB-lite"/>
    </source>
</evidence>
<evidence type="ECO:0000313" key="2">
    <source>
        <dbReference type="EMBL" id="KAK5615060.1"/>
    </source>
</evidence>
<organism evidence="2 3">
    <name type="scientific">Crenichthys baileyi</name>
    <name type="common">White River springfish</name>
    <dbReference type="NCBI Taxonomy" id="28760"/>
    <lineage>
        <taxon>Eukaryota</taxon>
        <taxon>Metazoa</taxon>
        <taxon>Chordata</taxon>
        <taxon>Craniata</taxon>
        <taxon>Vertebrata</taxon>
        <taxon>Euteleostomi</taxon>
        <taxon>Actinopterygii</taxon>
        <taxon>Neopterygii</taxon>
        <taxon>Teleostei</taxon>
        <taxon>Neoteleostei</taxon>
        <taxon>Acanthomorphata</taxon>
        <taxon>Ovalentaria</taxon>
        <taxon>Atherinomorphae</taxon>
        <taxon>Cyprinodontiformes</taxon>
        <taxon>Goodeidae</taxon>
        <taxon>Crenichthys</taxon>
    </lineage>
</organism>
<dbReference type="Proteomes" id="UP001311232">
    <property type="component" value="Unassembled WGS sequence"/>
</dbReference>
<dbReference type="AlphaFoldDB" id="A0AAV9S138"/>
<protein>
    <submittedName>
        <fullName evidence="2">Uncharacterized protein</fullName>
    </submittedName>
</protein>
<feature type="compositionally biased region" description="Polar residues" evidence="1">
    <location>
        <begin position="79"/>
        <end position="95"/>
    </location>
</feature>
<dbReference type="EMBL" id="JAHHUM010001011">
    <property type="protein sequence ID" value="KAK5615060.1"/>
    <property type="molecule type" value="Genomic_DNA"/>
</dbReference>
<gene>
    <name evidence="2" type="ORF">CRENBAI_006308</name>
</gene>
<accession>A0AAV9S138</accession>
<name>A0AAV9S138_9TELE</name>
<evidence type="ECO:0000313" key="3">
    <source>
        <dbReference type="Proteomes" id="UP001311232"/>
    </source>
</evidence>
<comment type="caution">
    <text evidence="2">The sequence shown here is derived from an EMBL/GenBank/DDBJ whole genome shotgun (WGS) entry which is preliminary data.</text>
</comment>
<sequence length="114" mass="12130">MRRRPVRQSRGPTLEPGLESGIIGERLVAGLLLVGPGQAKPKQETRGHAPVGPPPARGTMRDRCKEDQAADKSGDLRTSGGQRQSWNPVVDTGSTGCHQVEEGVLLAVVGLWDS</sequence>
<reference evidence="2 3" key="1">
    <citation type="submission" date="2021-06" db="EMBL/GenBank/DDBJ databases">
        <authorList>
            <person name="Palmer J.M."/>
        </authorList>
    </citation>
    <scope>NUCLEOTIDE SEQUENCE [LARGE SCALE GENOMIC DNA]</scope>
    <source>
        <strain evidence="2 3">MEX-2019</strain>
        <tissue evidence="2">Muscle</tissue>
    </source>
</reference>
<proteinExistence type="predicted"/>
<keyword evidence="3" id="KW-1185">Reference proteome</keyword>